<sequence>MSSQQTPNNAVSDATVAQLAALLEEMGFVIRSPSAIETTPVPAPPPPPPPPPPQVPAPPSHTAASHGERQSILLGLVAALTRIESPVATTVQTAPPALAPAALTSRGQGVAVLAPPATRPGPSAVAFKGKVKAKPASNPSDRNLCGHCRMRTVALNADDWWYTVTQGRKVGVFQGWQVHSPVLFLYTEADSQKKYRTKEEAEQVFQQALKAGKVALRH</sequence>
<keyword evidence="3" id="KW-1185">Reference proteome</keyword>
<evidence type="ECO:0000313" key="3">
    <source>
        <dbReference type="Proteomes" id="UP001140091"/>
    </source>
</evidence>
<dbReference type="AlphaFoldDB" id="A0A9W8J6Y9"/>
<dbReference type="Proteomes" id="UP001140091">
    <property type="component" value="Unassembled WGS sequence"/>
</dbReference>
<accession>A0A9W8J6Y9</accession>
<proteinExistence type="predicted"/>
<evidence type="ECO:0000313" key="2">
    <source>
        <dbReference type="EMBL" id="KAJ2925570.1"/>
    </source>
</evidence>
<reference evidence="2" key="1">
    <citation type="submission" date="2022-06" db="EMBL/GenBank/DDBJ databases">
        <title>Genome Sequence of Candolleomyces eurysporus.</title>
        <authorList>
            <person name="Buettner E."/>
        </authorList>
    </citation>
    <scope>NUCLEOTIDE SEQUENCE</scope>
    <source>
        <strain evidence="2">VTCC 930004</strain>
    </source>
</reference>
<comment type="caution">
    <text evidence="2">The sequence shown here is derived from an EMBL/GenBank/DDBJ whole genome shotgun (WGS) entry which is preliminary data.</text>
</comment>
<evidence type="ECO:0000256" key="1">
    <source>
        <dbReference type="SAM" id="MobiDB-lite"/>
    </source>
</evidence>
<gene>
    <name evidence="2" type="ORF">H1R20_g11522</name>
</gene>
<feature type="region of interest" description="Disordered" evidence="1">
    <location>
        <begin position="33"/>
        <end position="67"/>
    </location>
</feature>
<feature type="compositionally biased region" description="Pro residues" evidence="1">
    <location>
        <begin position="41"/>
        <end position="59"/>
    </location>
</feature>
<protein>
    <submittedName>
        <fullName evidence="2">Uncharacterized protein</fullName>
    </submittedName>
</protein>
<organism evidence="2 3">
    <name type="scientific">Candolleomyces eurysporus</name>
    <dbReference type="NCBI Taxonomy" id="2828524"/>
    <lineage>
        <taxon>Eukaryota</taxon>
        <taxon>Fungi</taxon>
        <taxon>Dikarya</taxon>
        <taxon>Basidiomycota</taxon>
        <taxon>Agaricomycotina</taxon>
        <taxon>Agaricomycetes</taxon>
        <taxon>Agaricomycetidae</taxon>
        <taxon>Agaricales</taxon>
        <taxon>Agaricineae</taxon>
        <taxon>Psathyrellaceae</taxon>
        <taxon>Candolleomyces</taxon>
    </lineage>
</organism>
<name>A0A9W8J6Y9_9AGAR</name>
<dbReference type="EMBL" id="JANBPK010001151">
    <property type="protein sequence ID" value="KAJ2925570.1"/>
    <property type="molecule type" value="Genomic_DNA"/>
</dbReference>
<dbReference type="OrthoDB" id="3270804at2759"/>
<feature type="non-terminal residue" evidence="2">
    <location>
        <position position="1"/>
    </location>
</feature>